<name>A0A1X7UDS1_AMPQE</name>
<sequence length="916" mass="104722">MAVEVLKIYFPEKVTSEFKRMRSKFRETFFNVGSIMMKNPQSISLDNMKYDLGAYNKTSLWPQLAQCQNIRDILKLVRDNSSLDDISVLEFVVNEFNIKEANPVIKEYKEAVEEFKGTKLSQCLKDKFSKASLLLCERIIIVIDEDADGFVFKDVERLSSAVLPQHIRVNVIRGDDAGGTWKFLKQKSLTDSFDETTLQTMSLTTSQLPGTEESSFLEETKKNEDQVILLQEKVESTQRQLDEEKKYSENKKQFHEQVTQEYEEKIIELNQQYEKLKTDNELAHKQLEELKKELKKEKQASSSFKKQKEVDLREKEESKMKIDNLRQELELQRVKDYKEVSVQCDYTITQSENERLESLLKDQNVQVQQKEEYEILQETETVHTCTYISKGNISQLSVIMAPVEDDWYYIGQCLEVKESVLTEIKEMTPVDSRLTHVLETWCHEKDRTITELKESLKRIDRDDILEGLHELPTGQYTMNNDEEYDINVKDSNDEVETQIETENKEIQTTQTTLDKEIQFNSLVSSHRFPDNTRLVSAVYAISTSPLLKSLKIKMQHCIDLNDPSLSKYLKFAVAPVHTASLPYQFSLIEGGEFPAYQRYGWIERSKFCLLAIVGKEDEENGGGRNEERNGEEDGDSGDEGGKGKGQTTGGEGQGAGREEGGAGEGAGGGVGAERQQQKEEDKRQVDGRLSQEKNNHEKKEHDDEGRVGQKSLQEKKVVPTHSTGICEATIYYGQVFYERADKMRFAAAKDLNALVQVQYHKLEISGQAFSFKFHPSFGCLELVFGPQDEPITGWTVSPEIEPCQIKEREMNKFGSEINNTIPPSCLVSIYADSSRPDTVHVLKYAIPLKGLLEPMKIKINRSLKKLLAYSVGTKDGPNPQNDIKKHLNDLKHFLSTSEAMFRDIANGCKEERVIKV</sequence>
<feature type="region of interest" description="Disordered" evidence="2">
    <location>
        <begin position="617"/>
        <end position="719"/>
    </location>
</feature>
<evidence type="ECO:0000256" key="2">
    <source>
        <dbReference type="SAM" id="MobiDB-lite"/>
    </source>
</evidence>
<feature type="compositionally biased region" description="Basic and acidic residues" evidence="2">
    <location>
        <begin position="675"/>
        <end position="717"/>
    </location>
</feature>
<protein>
    <recommendedName>
        <fullName evidence="3">Death domain-containing protein</fullName>
    </recommendedName>
</protein>
<feature type="coiled-coil region" evidence="1">
    <location>
        <begin position="252"/>
        <end position="373"/>
    </location>
</feature>
<dbReference type="PROSITE" id="PS50017">
    <property type="entry name" value="DEATH_DOMAIN"/>
    <property type="match status" value="1"/>
</dbReference>
<evidence type="ECO:0000259" key="3">
    <source>
        <dbReference type="PROSITE" id="PS50017"/>
    </source>
</evidence>
<dbReference type="InterPro" id="IPR000488">
    <property type="entry name" value="Death_dom"/>
</dbReference>
<evidence type="ECO:0000313" key="4">
    <source>
        <dbReference type="EnsemblMetazoa" id="Aqu2.1.26104_001"/>
    </source>
</evidence>
<evidence type="ECO:0000256" key="1">
    <source>
        <dbReference type="SAM" id="Coils"/>
    </source>
</evidence>
<dbReference type="SUPFAM" id="SSF47986">
    <property type="entry name" value="DEATH domain"/>
    <property type="match status" value="1"/>
</dbReference>
<feature type="domain" description="Death" evidence="3">
    <location>
        <begin position="392"/>
        <end position="472"/>
    </location>
</feature>
<keyword evidence="1" id="KW-0175">Coiled coil</keyword>
<dbReference type="OrthoDB" id="5973910at2759"/>
<dbReference type="Gene3D" id="1.10.533.10">
    <property type="entry name" value="Death Domain, Fas"/>
    <property type="match status" value="1"/>
</dbReference>
<dbReference type="EnsemblMetazoa" id="Aqu2.1.26104_001">
    <property type="protein sequence ID" value="Aqu2.1.26104_001"/>
    <property type="gene ID" value="Aqu2.1.26104"/>
</dbReference>
<feature type="compositionally biased region" description="Acidic residues" evidence="2">
    <location>
        <begin position="629"/>
        <end position="638"/>
    </location>
</feature>
<proteinExistence type="predicted"/>
<dbReference type="InParanoid" id="A0A1X7UDS1"/>
<feature type="compositionally biased region" description="Gly residues" evidence="2">
    <location>
        <begin position="643"/>
        <end position="655"/>
    </location>
</feature>
<reference evidence="4" key="1">
    <citation type="submission" date="2017-05" db="UniProtKB">
        <authorList>
            <consortium name="EnsemblMetazoa"/>
        </authorList>
    </citation>
    <scope>IDENTIFICATION</scope>
</reference>
<dbReference type="CDD" id="cd01670">
    <property type="entry name" value="Death"/>
    <property type="match status" value="1"/>
</dbReference>
<dbReference type="GO" id="GO:0007165">
    <property type="term" value="P:signal transduction"/>
    <property type="evidence" value="ECO:0007669"/>
    <property type="project" value="InterPro"/>
</dbReference>
<accession>A0A1X7UDS1</accession>
<dbReference type="InterPro" id="IPR011029">
    <property type="entry name" value="DEATH-like_dom_sf"/>
</dbReference>
<dbReference type="AlphaFoldDB" id="A0A1X7UDS1"/>
<organism evidence="4">
    <name type="scientific">Amphimedon queenslandica</name>
    <name type="common">Sponge</name>
    <dbReference type="NCBI Taxonomy" id="400682"/>
    <lineage>
        <taxon>Eukaryota</taxon>
        <taxon>Metazoa</taxon>
        <taxon>Porifera</taxon>
        <taxon>Demospongiae</taxon>
        <taxon>Heteroscleromorpha</taxon>
        <taxon>Haplosclerida</taxon>
        <taxon>Niphatidae</taxon>
        <taxon>Amphimedon</taxon>
    </lineage>
</organism>
<feature type="compositionally biased region" description="Gly residues" evidence="2">
    <location>
        <begin position="662"/>
        <end position="671"/>
    </location>
</feature>